<dbReference type="SUPFAM" id="SSF48452">
    <property type="entry name" value="TPR-like"/>
    <property type="match status" value="1"/>
</dbReference>
<proteinExistence type="predicted"/>
<evidence type="ECO:0000256" key="2">
    <source>
        <dbReference type="ARBA" id="ARBA00022803"/>
    </source>
</evidence>
<dbReference type="PANTHER" id="PTHR22904:SF523">
    <property type="entry name" value="STRESS-INDUCED-PHOSPHOPROTEIN 1"/>
    <property type="match status" value="1"/>
</dbReference>
<evidence type="ECO:0000259" key="4">
    <source>
        <dbReference type="PROSITE" id="PS50181"/>
    </source>
</evidence>
<keyword evidence="1" id="KW-0677">Repeat</keyword>
<evidence type="ECO:0000256" key="1">
    <source>
        <dbReference type="ARBA" id="ARBA00022737"/>
    </source>
</evidence>
<dbReference type="Pfam" id="PF12937">
    <property type="entry name" value="F-box-like"/>
    <property type="match status" value="1"/>
</dbReference>
<feature type="domain" description="F-box" evidence="4">
    <location>
        <begin position="134"/>
        <end position="180"/>
    </location>
</feature>
<evidence type="ECO:0000313" key="6">
    <source>
        <dbReference type="Proteomes" id="UP001143548"/>
    </source>
</evidence>
<dbReference type="PROSITE" id="PS50181">
    <property type="entry name" value="FBOX"/>
    <property type="match status" value="1"/>
</dbReference>
<dbReference type="Gene3D" id="3.80.10.10">
    <property type="entry name" value="Ribonuclease Inhibitor"/>
    <property type="match status" value="2"/>
</dbReference>
<dbReference type="GO" id="GO:0051879">
    <property type="term" value="F:Hsp90 protein binding"/>
    <property type="evidence" value="ECO:0007669"/>
    <property type="project" value="TreeGrafter"/>
</dbReference>
<evidence type="ECO:0000313" key="5">
    <source>
        <dbReference type="EMBL" id="GKZ21213.1"/>
    </source>
</evidence>
<dbReference type="Gene3D" id="1.25.40.10">
    <property type="entry name" value="Tetratricopeptide repeat domain"/>
    <property type="match status" value="1"/>
</dbReference>
<dbReference type="InterPro" id="IPR032675">
    <property type="entry name" value="LRR_dom_sf"/>
</dbReference>
<reference evidence="5" key="1">
    <citation type="submission" date="2022-07" db="EMBL/GenBank/DDBJ databases">
        <title>Taxonomy of Aspergillus series Nigri: significant species reduction supported by multi-species coalescent approaches.</title>
        <authorList>
            <person name="Bian C."/>
            <person name="Kusuya Y."/>
            <person name="Sklenar F."/>
            <person name="D'hooge E."/>
            <person name="Yaguchi T."/>
            <person name="Takahashi H."/>
            <person name="Hubka V."/>
        </authorList>
    </citation>
    <scope>NUCLEOTIDE SEQUENCE</scope>
    <source>
        <strain evidence="5">CBS 733.88</strain>
    </source>
</reference>
<dbReference type="SMART" id="SM00028">
    <property type="entry name" value="TPR"/>
    <property type="match status" value="3"/>
</dbReference>
<feature type="repeat" description="TPR" evidence="3">
    <location>
        <begin position="9"/>
        <end position="42"/>
    </location>
</feature>
<dbReference type="InterPro" id="IPR001810">
    <property type="entry name" value="F-box_dom"/>
</dbReference>
<dbReference type="AlphaFoldDB" id="A0A9W6DLR2"/>
<keyword evidence="2 3" id="KW-0802">TPR repeat</keyword>
<dbReference type="PROSITE" id="PS50005">
    <property type="entry name" value="TPR"/>
    <property type="match status" value="1"/>
</dbReference>
<dbReference type="Proteomes" id="UP001143548">
    <property type="component" value="Unassembled WGS sequence"/>
</dbReference>
<dbReference type="EMBL" id="BROQ01000037">
    <property type="protein sequence ID" value="GKZ21213.1"/>
    <property type="molecule type" value="Genomic_DNA"/>
</dbReference>
<dbReference type="SUPFAM" id="SSF52047">
    <property type="entry name" value="RNI-like"/>
    <property type="match status" value="2"/>
</dbReference>
<dbReference type="InterPro" id="IPR011990">
    <property type="entry name" value="TPR-like_helical_dom_sf"/>
</dbReference>
<dbReference type="PANTHER" id="PTHR22904">
    <property type="entry name" value="TPR REPEAT CONTAINING PROTEIN"/>
    <property type="match status" value="1"/>
</dbReference>
<organism evidence="5 6">
    <name type="scientific">Aspergillus brasiliensis</name>
    <dbReference type="NCBI Taxonomy" id="319629"/>
    <lineage>
        <taxon>Eukaryota</taxon>
        <taxon>Fungi</taxon>
        <taxon>Dikarya</taxon>
        <taxon>Ascomycota</taxon>
        <taxon>Pezizomycotina</taxon>
        <taxon>Eurotiomycetes</taxon>
        <taxon>Eurotiomycetidae</taxon>
        <taxon>Eurotiales</taxon>
        <taxon>Aspergillaceae</taxon>
        <taxon>Aspergillus</taxon>
        <taxon>Aspergillus subgen. Circumdati</taxon>
    </lineage>
</organism>
<dbReference type="Gene3D" id="1.20.1280.50">
    <property type="match status" value="1"/>
</dbReference>
<gene>
    <name evidence="5" type="ORF">AbraCBS73388_006880</name>
</gene>
<protein>
    <recommendedName>
        <fullName evidence="4">F-box domain-containing protein</fullName>
    </recommendedName>
</protein>
<evidence type="ECO:0000256" key="3">
    <source>
        <dbReference type="PROSITE-ProRule" id="PRU00339"/>
    </source>
</evidence>
<sequence length="527" mass="59462">MARVIRGEGDSLQQRGQLLFRQGNYSDALAAFTEALSCKGADVMSILDNRAATYIKLTQYDRALNDSRQMIRRDTKDGRGVLRYGQTLLLTGDRAKALKAYGYGLKTLPEDHPRRKMILQMYCKVKERASVKRLDPFATLPLELAMMVLQHFNFRELAVLLRVSKGWQRMLSQPDLWMQLDFTEARRKDKVLEVLSRCPKLENLEIRDPITQPNGLYNVFRGSTQLKSLVITKQTPVTQEDIAKFLSSLSQLERLEIHNAQPSPESRVHWPSHMPNLRSIALLTEASVPPPGRVPALYIPPATESTSCSMPNLEELRLDSYPKVWAPYYLSFDPVQYPRLRRLDLKGVFIGPFSLPPSLESLSIHAGAAPTGEEFPFSPEQPLHLPNLHTLMLRDLIWVTYRTLHGFIVNSKASLRNLVVDRCPQLDSEKLSLVLAENSINLTELGVPQLPGINDSTVKTLVEGLSNLIALDVSNTDVTGRLLKMLADARSSDGDFPRVEFVYIKNCDNIPYEAITYARSHGVSVIR</sequence>
<dbReference type="InterPro" id="IPR019734">
    <property type="entry name" value="TPR_rpt"/>
</dbReference>
<comment type="caution">
    <text evidence="5">The sequence shown here is derived from an EMBL/GenBank/DDBJ whole genome shotgun (WGS) entry which is preliminary data.</text>
</comment>
<accession>A0A9W6DLR2</accession>
<name>A0A9W6DLR2_9EURO</name>